<reference evidence="2 3" key="1">
    <citation type="journal article" date="2017" name="Mol. Plant">
        <title>The Genome of Medicinal Plant Macleaya cordata Provides New Insights into Benzylisoquinoline Alkaloids Metabolism.</title>
        <authorList>
            <person name="Liu X."/>
            <person name="Liu Y."/>
            <person name="Huang P."/>
            <person name="Ma Y."/>
            <person name="Qing Z."/>
            <person name="Tang Q."/>
            <person name="Cao H."/>
            <person name="Cheng P."/>
            <person name="Zheng Y."/>
            <person name="Yuan Z."/>
            <person name="Zhou Y."/>
            <person name="Liu J."/>
            <person name="Tang Z."/>
            <person name="Zhuo Y."/>
            <person name="Zhang Y."/>
            <person name="Yu L."/>
            <person name="Huang J."/>
            <person name="Yang P."/>
            <person name="Peng Q."/>
            <person name="Zhang J."/>
            <person name="Jiang W."/>
            <person name="Zhang Z."/>
            <person name="Lin K."/>
            <person name="Ro D.K."/>
            <person name="Chen X."/>
            <person name="Xiong X."/>
            <person name="Shang Y."/>
            <person name="Huang S."/>
            <person name="Zeng J."/>
        </authorList>
    </citation>
    <scope>NUCLEOTIDE SEQUENCE [LARGE SCALE GENOMIC DNA]</scope>
    <source>
        <strain evidence="3">cv. BLH2017</strain>
        <tissue evidence="2">Root</tissue>
    </source>
</reference>
<protein>
    <submittedName>
        <fullName evidence="2">Uncharacterized protein</fullName>
    </submittedName>
</protein>
<feature type="compositionally biased region" description="Basic and acidic residues" evidence="1">
    <location>
        <begin position="37"/>
        <end position="58"/>
    </location>
</feature>
<dbReference type="OrthoDB" id="955245at2759"/>
<dbReference type="EMBL" id="MVGT01003688">
    <property type="protein sequence ID" value="OVA03433.1"/>
    <property type="molecule type" value="Genomic_DNA"/>
</dbReference>
<dbReference type="InParanoid" id="A0A200PYW6"/>
<sequence>MYKPLPLLLPPNSIGKSIKWCSQNKEQTEGGDDDHEIGEKARSTAEEFGRVARDKERAAVPVSQTVDDAFEGLQEAVLGESNTESVKNKESAERRRYENVGKGQD</sequence>
<organism evidence="2 3">
    <name type="scientific">Macleaya cordata</name>
    <name type="common">Five-seeded plume-poppy</name>
    <name type="synonym">Bocconia cordata</name>
    <dbReference type="NCBI Taxonomy" id="56857"/>
    <lineage>
        <taxon>Eukaryota</taxon>
        <taxon>Viridiplantae</taxon>
        <taxon>Streptophyta</taxon>
        <taxon>Embryophyta</taxon>
        <taxon>Tracheophyta</taxon>
        <taxon>Spermatophyta</taxon>
        <taxon>Magnoliopsida</taxon>
        <taxon>Ranunculales</taxon>
        <taxon>Papaveraceae</taxon>
        <taxon>Papaveroideae</taxon>
        <taxon>Macleaya</taxon>
    </lineage>
</organism>
<evidence type="ECO:0000313" key="2">
    <source>
        <dbReference type="EMBL" id="OVA03433.1"/>
    </source>
</evidence>
<gene>
    <name evidence="2" type="ORF">BVC80_205g71</name>
</gene>
<feature type="compositionally biased region" description="Basic and acidic residues" evidence="1">
    <location>
        <begin position="86"/>
        <end position="105"/>
    </location>
</feature>
<evidence type="ECO:0000313" key="3">
    <source>
        <dbReference type="Proteomes" id="UP000195402"/>
    </source>
</evidence>
<dbReference type="AlphaFoldDB" id="A0A200PYW6"/>
<keyword evidence="3" id="KW-1185">Reference proteome</keyword>
<name>A0A200PYW6_MACCD</name>
<proteinExistence type="predicted"/>
<dbReference type="Proteomes" id="UP000195402">
    <property type="component" value="Unassembled WGS sequence"/>
</dbReference>
<evidence type="ECO:0000256" key="1">
    <source>
        <dbReference type="SAM" id="MobiDB-lite"/>
    </source>
</evidence>
<accession>A0A200PYW6</accession>
<feature type="region of interest" description="Disordered" evidence="1">
    <location>
        <begin position="23"/>
        <end position="59"/>
    </location>
</feature>
<dbReference type="OMA" id="DHGMERA"/>
<comment type="caution">
    <text evidence="2">The sequence shown here is derived from an EMBL/GenBank/DDBJ whole genome shotgun (WGS) entry which is preliminary data.</text>
</comment>
<feature type="region of interest" description="Disordered" evidence="1">
    <location>
        <begin position="74"/>
        <end position="105"/>
    </location>
</feature>